<dbReference type="InterPro" id="IPR036046">
    <property type="entry name" value="Acylphosphatase-like_dom_sf"/>
</dbReference>
<proteinExistence type="predicted"/>
<gene>
    <name evidence="2" type="ORF">GCM10007879_28550</name>
</gene>
<dbReference type="PROSITE" id="PS50925">
    <property type="entry name" value="BLUF"/>
    <property type="match status" value="1"/>
</dbReference>
<dbReference type="Pfam" id="PF04940">
    <property type="entry name" value="BLUF"/>
    <property type="match status" value="1"/>
</dbReference>
<organism evidence="2 3">
    <name type="scientific">Maritalea porphyrae</name>
    <dbReference type="NCBI Taxonomy" id="880732"/>
    <lineage>
        <taxon>Bacteria</taxon>
        <taxon>Pseudomonadati</taxon>
        <taxon>Pseudomonadota</taxon>
        <taxon>Alphaproteobacteria</taxon>
        <taxon>Hyphomicrobiales</taxon>
        <taxon>Devosiaceae</taxon>
        <taxon>Maritalea</taxon>
    </lineage>
</organism>
<dbReference type="SUPFAM" id="SSF54975">
    <property type="entry name" value="Acylphosphatase/BLUF domain-like"/>
    <property type="match status" value="1"/>
</dbReference>
<evidence type="ECO:0000313" key="3">
    <source>
        <dbReference type="Proteomes" id="UP001161405"/>
    </source>
</evidence>
<dbReference type="Gene3D" id="3.30.70.100">
    <property type="match status" value="1"/>
</dbReference>
<protein>
    <recommendedName>
        <fullName evidence="1">BLUF domain-containing protein</fullName>
    </recommendedName>
</protein>
<sequence>MIRVLYFSTAKTVVTASEVNQIAAASSVENEKRSITGALAFNGSTFAQVLEGDEAVVDPLMNAIMADPRHTGVREVMRKEIDHREFDGWGMKLVGGLEFDLLLDSMAK</sequence>
<dbReference type="SMART" id="SM01034">
    <property type="entry name" value="BLUF"/>
    <property type="match status" value="1"/>
</dbReference>
<comment type="caution">
    <text evidence="2">The sequence shown here is derived from an EMBL/GenBank/DDBJ whole genome shotgun (WGS) entry which is preliminary data.</text>
</comment>
<dbReference type="EMBL" id="BSNI01000002">
    <property type="protein sequence ID" value="GLQ18606.1"/>
    <property type="molecule type" value="Genomic_DNA"/>
</dbReference>
<reference evidence="2" key="1">
    <citation type="journal article" date="2014" name="Int. J. Syst. Evol. Microbiol.">
        <title>Complete genome of a new Firmicutes species belonging to the dominant human colonic microbiota ('Ruminococcus bicirculans') reveals two chromosomes and a selective capacity to utilize plant glucans.</title>
        <authorList>
            <consortium name="NISC Comparative Sequencing Program"/>
            <person name="Wegmann U."/>
            <person name="Louis P."/>
            <person name="Goesmann A."/>
            <person name="Henrissat B."/>
            <person name="Duncan S.H."/>
            <person name="Flint H.J."/>
        </authorList>
    </citation>
    <scope>NUCLEOTIDE SEQUENCE</scope>
    <source>
        <strain evidence="2">NBRC 107169</strain>
    </source>
</reference>
<name>A0ABQ5UW40_9HYPH</name>
<dbReference type="InterPro" id="IPR007024">
    <property type="entry name" value="BLUF_domain"/>
</dbReference>
<dbReference type="RefSeq" id="WP_284365631.1">
    <property type="nucleotide sequence ID" value="NZ_BSNI01000002.1"/>
</dbReference>
<accession>A0ABQ5UW40</accession>
<evidence type="ECO:0000313" key="2">
    <source>
        <dbReference type="EMBL" id="GLQ18606.1"/>
    </source>
</evidence>
<feature type="domain" description="BLUF" evidence="1">
    <location>
        <begin position="1"/>
        <end position="92"/>
    </location>
</feature>
<dbReference type="Proteomes" id="UP001161405">
    <property type="component" value="Unassembled WGS sequence"/>
</dbReference>
<keyword evidence="3" id="KW-1185">Reference proteome</keyword>
<reference evidence="2" key="2">
    <citation type="submission" date="2023-01" db="EMBL/GenBank/DDBJ databases">
        <title>Draft genome sequence of Maritalea porphyrae strain NBRC 107169.</title>
        <authorList>
            <person name="Sun Q."/>
            <person name="Mori K."/>
        </authorList>
    </citation>
    <scope>NUCLEOTIDE SEQUENCE</scope>
    <source>
        <strain evidence="2">NBRC 107169</strain>
    </source>
</reference>
<evidence type="ECO:0000259" key="1">
    <source>
        <dbReference type="PROSITE" id="PS50925"/>
    </source>
</evidence>